<gene>
    <name evidence="1" type="ORF">DF3PB_3170004</name>
</gene>
<reference evidence="1" key="1">
    <citation type="submission" date="2018-07" db="EMBL/GenBank/DDBJ databases">
        <authorList>
            <person name="Quirk P.G."/>
            <person name="Krulwich T.A."/>
        </authorList>
    </citation>
    <scope>NUCLEOTIDE SEQUENCE</scope>
</reference>
<dbReference type="EMBL" id="UIDG01000243">
    <property type="protein sequence ID" value="SUS06723.1"/>
    <property type="molecule type" value="Genomic_DNA"/>
</dbReference>
<name>A0A380TG99_9ZZZZ</name>
<organism evidence="1">
    <name type="scientific">metagenome</name>
    <dbReference type="NCBI Taxonomy" id="256318"/>
    <lineage>
        <taxon>unclassified sequences</taxon>
        <taxon>metagenomes</taxon>
    </lineage>
</organism>
<protein>
    <submittedName>
        <fullName evidence="1">Uncharacterized protein</fullName>
    </submittedName>
</protein>
<sequence>MLWKMGRQTLIAAAVVGALAAVWQLSAGPGIFVSPDNQPRSERVYHDDN</sequence>
<accession>A0A380TG99</accession>
<evidence type="ECO:0000313" key="1">
    <source>
        <dbReference type="EMBL" id="SUS06723.1"/>
    </source>
</evidence>
<dbReference type="AlphaFoldDB" id="A0A380TG99"/>
<proteinExistence type="predicted"/>